<sequence length="227" mass="23818">MKYAPVVVLAVLILVPPGLSAQRLGIAARAGTIGVGAEGALGLADRLVIRGGIGFLPVEIDPTSLWDLGEGISATLRLPDKWYNIGMDFYLGSSFRVGGGILFKPEDLTLSGTLTGSASIDIGGQTYTVEDVAGITGKLISKDKAPYVLIGFGKHTSSGIGLFLDLGMVLLGDPNAQLTATGNPFLINSSDFQSRLQTEEQGLENKAGTYFKYWPIVNLGLRFGIGG</sequence>
<dbReference type="Gene3D" id="2.40.160.170">
    <property type="match status" value="1"/>
</dbReference>
<evidence type="ECO:0000313" key="1">
    <source>
        <dbReference type="EMBL" id="SVD74477.1"/>
    </source>
</evidence>
<name>A0A382XTM4_9ZZZZ</name>
<evidence type="ECO:0008006" key="2">
    <source>
        <dbReference type="Google" id="ProtNLM"/>
    </source>
</evidence>
<dbReference type="EMBL" id="UINC01170438">
    <property type="protein sequence ID" value="SVD74477.1"/>
    <property type="molecule type" value="Genomic_DNA"/>
</dbReference>
<reference evidence="1" key="1">
    <citation type="submission" date="2018-05" db="EMBL/GenBank/DDBJ databases">
        <authorList>
            <person name="Lanie J.A."/>
            <person name="Ng W.-L."/>
            <person name="Kazmierczak K.M."/>
            <person name="Andrzejewski T.M."/>
            <person name="Davidsen T.M."/>
            <person name="Wayne K.J."/>
            <person name="Tettelin H."/>
            <person name="Glass J.I."/>
            <person name="Rusch D."/>
            <person name="Podicherti R."/>
            <person name="Tsui H.-C.T."/>
            <person name="Winkler M.E."/>
        </authorList>
    </citation>
    <scope>NUCLEOTIDE SEQUENCE</scope>
</reference>
<protein>
    <recommendedName>
        <fullName evidence="2">Outer membrane protein beta-barrel domain-containing protein</fullName>
    </recommendedName>
</protein>
<dbReference type="AlphaFoldDB" id="A0A382XTM4"/>
<proteinExistence type="predicted"/>
<accession>A0A382XTM4</accession>
<gene>
    <name evidence="1" type="ORF">METZ01_LOCUS427331</name>
</gene>
<organism evidence="1">
    <name type="scientific">marine metagenome</name>
    <dbReference type="NCBI Taxonomy" id="408172"/>
    <lineage>
        <taxon>unclassified sequences</taxon>
        <taxon>metagenomes</taxon>
        <taxon>ecological metagenomes</taxon>
    </lineage>
</organism>